<organism evidence="10">
    <name type="scientific">bioreactor metagenome</name>
    <dbReference type="NCBI Taxonomy" id="1076179"/>
    <lineage>
        <taxon>unclassified sequences</taxon>
        <taxon>metagenomes</taxon>
        <taxon>ecological metagenomes</taxon>
    </lineage>
</organism>
<evidence type="ECO:0000313" key="10">
    <source>
        <dbReference type="EMBL" id="MPL67958.1"/>
    </source>
</evidence>
<dbReference type="Gene3D" id="3.30.390.10">
    <property type="entry name" value="Enolase-like, N-terminal domain"/>
    <property type="match status" value="1"/>
</dbReference>
<dbReference type="PANTHER" id="PTHR11902:SF1">
    <property type="entry name" value="ENOLASE"/>
    <property type="match status" value="1"/>
</dbReference>
<comment type="pathway">
    <text evidence="2">Carbohydrate degradation; glycolysis; pyruvate from D-glyceraldehyde 3-phosphate: step 4/5.</text>
</comment>
<dbReference type="EMBL" id="VSSQ01000039">
    <property type="protein sequence ID" value="MPL67958.1"/>
    <property type="molecule type" value="Genomic_DNA"/>
</dbReference>
<evidence type="ECO:0000256" key="3">
    <source>
        <dbReference type="ARBA" id="ARBA00009604"/>
    </source>
</evidence>
<dbReference type="NCBIfam" id="TIGR01060">
    <property type="entry name" value="eno"/>
    <property type="match status" value="1"/>
</dbReference>
<evidence type="ECO:0000259" key="8">
    <source>
        <dbReference type="SMART" id="SM01192"/>
    </source>
</evidence>
<dbReference type="PROSITE" id="PS00164">
    <property type="entry name" value="ENOLASE"/>
    <property type="match status" value="1"/>
</dbReference>
<feature type="domain" description="Enolase N-terminal" evidence="9">
    <location>
        <begin position="6"/>
        <end position="136"/>
    </location>
</feature>
<feature type="domain" description="Enolase C-terminal TIM barrel" evidence="8">
    <location>
        <begin position="141"/>
        <end position="427"/>
    </location>
</feature>
<comment type="similarity">
    <text evidence="3">Belongs to the enolase family.</text>
</comment>
<dbReference type="PANTHER" id="PTHR11902">
    <property type="entry name" value="ENOLASE"/>
    <property type="match status" value="1"/>
</dbReference>
<keyword evidence="5" id="KW-0460">Magnesium</keyword>
<dbReference type="SMART" id="SM01193">
    <property type="entry name" value="Enolase_N"/>
    <property type="match status" value="1"/>
</dbReference>
<dbReference type="AlphaFoldDB" id="A0A644TLW7"/>
<evidence type="ECO:0000256" key="2">
    <source>
        <dbReference type="ARBA" id="ARBA00005031"/>
    </source>
</evidence>
<keyword evidence="7 10" id="KW-0456">Lyase</keyword>
<dbReference type="GO" id="GO:0000287">
    <property type="term" value="F:magnesium ion binding"/>
    <property type="evidence" value="ECO:0007669"/>
    <property type="project" value="InterPro"/>
</dbReference>
<comment type="caution">
    <text evidence="10">The sequence shown here is derived from an EMBL/GenBank/DDBJ whole genome shotgun (WGS) entry which is preliminary data.</text>
</comment>
<dbReference type="InterPro" id="IPR036849">
    <property type="entry name" value="Enolase-like_C_sf"/>
</dbReference>
<dbReference type="FunFam" id="3.30.390.10:FF:000001">
    <property type="entry name" value="Enolase"/>
    <property type="match status" value="1"/>
</dbReference>
<dbReference type="SFLD" id="SFLDG00178">
    <property type="entry name" value="enolase"/>
    <property type="match status" value="1"/>
</dbReference>
<dbReference type="InterPro" id="IPR020809">
    <property type="entry name" value="Enolase_CS"/>
</dbReference>
<dbReference type="SUPFAM" id="SSF51604">
    <property type="entry name" value="Enolase C-terminal domain-like"/>
    <property type="match status" value="1"/>
</dbReference>
<dbReference type="Gene3D" id="3.20.20.120">
    <property type="entry name" value="Enolase-like C-terminal domain"/>
    <property type="match status" value="1"/>
</dbReference>
<name>A0A644TLW7_9ZZZZ</name>
<dbReference type="SFLD" id="SFLDF00002">
    <property type="entry name" value="enolase"/>
    <property type="match status" value="1"/>
</dbReference>
<evidence type="ECO:0000256" key="5">
    <source>
        <dbReference type="ARBA" id="ARBA00022842"/>
    </source>
</evidence>
<protein>
    <recommendedName>
        <fullName evidence="4">phosphopyruvate hydratase</fullName>
        <ecNumber evidence="4">4.2.1.11</ecNumber>
    </recommendedName>
</protein>
<dbReference type="CDD" id="cd03313">
    <property type="entry name" value="enolase"/>
    <property type="match status" value="1"/>
</dbReference>
<evidence type="ECO:0000256" key="4">
    <source>
        <dbReference type="ARBA" id="ARBA00012058"/>
    </source>
</evidence>
<dbReference type="SFLD" id="SFLDS00001">
    <property type="entry name" value="Enolase"/>
    <property type="match status" value="1"/>
</dbReference>
<keyword evidence="6" id="KW-0324">Glycolysis</keyword>
<dbReference type="GO" id="GO:0000015">
    <property type="term" value="C:phosphopyruvate hydratase complex"/>
    <property type="evidence" value="ECO:0007669"/>
    <property type="project" value="InterPro"/>
</dbReference>
<reference evidence="10" key="1">
    <citation type="submission" date="2019-08" db="EMBL/GenBank/DDBJ databases">
        <authorList>
            <person name="Kucharzyk K."/>
            <person name="Murdoch R.W."/>
            <person name="Higgins S."/>
            <person name="Loffler F."/>
        </authorList>
    </citation>
    <scope>NUCLEOTIDE SEQUENCE</scope>
</reference>
<dbReference type="UniPathway" id="UPA00109">
    <property type="reaction ID" value="UER00187"/>
</dbReference>
<dbReference type="SUPFAM" id="SSF54826">
    <property type="entry name" value="Enolase N-terminal domain-like"/>
    <property type="match status" value="1"/>
</dbReference>
<evidence type="ECO:0000256" key="6">
    <source>
        <dbReference type="ARBA" id="ARBA00023152"/>
    </source>
</evidence>
<dbReference type="Pfam" id="PF00113">
    <property type="entry name" value="Enolase_C"/>
    <property type="match status" value="1"/>
</dbReference>
<dbReference type="SMART" id="SM01192">
    <property type="entry name" value="Enolase_C"/>
    <property type="match status" value="1"/>
</dbReference>
<dbReference type="GO" id="GO:0006096">
    <property type="term" value="P:glycolytic process"/>
    <property type="evidence" value="ECO:0007669"/>
    <property type="project" value="UniProtKB-UniPathway"/>
</dbReference>
<dbReference type="EC" id="4.2.1.11" evidence="4"/>
<gene>
    <name evidence="10" type="primary">eno_5</name>
    <name evidence="10" type="ORF">SDC9_13662</name>
</gene>
<dbReference type="HAMAP" id="MF_00318">
    <property type="entry name" value="Enolase"/>
    <property type="match status" value="1"/>
</dbReference>
<dbReference type="InterPro" id="IPR029017">
    <property type="entry name" value="Enolase-like_N"/>
</dbReference>
<comment type="cofactor">
    <cofactor evidence="1">
        <name>Mg(2+)</name>
        <dbReference type="ChEBI" id="CHEBI:18420"/>
    </cofactor>
</comment>
<dbReference type="PRINTS" id="PR00148">
    <property type="entry name" value="ENOLASE"/>
</dbReference>
<dbReference type="GO" id="GO:0004634">
    <property type="term" value="F:phosphopyruvate hydratase activity"/>
    <property type="evidence" value="ECO:0007669"/>
    <property type="project" value="UniProtKB-EC"/>
</dbReference>
<accession>A0A644TLW7</accession>
<dbReference type="InterPro" id="IPR000941">
    <property type="entry name" value="Enolase"/>
</dbReference>
<evidence type="ECO:0000256" key="7">
    <source>
        <dbReference type="ARBA" id="ARBA00023239"/>
    </source>
</evidence>
<dbReference type="Pfam" id="PF03952">
    <property type="entry name" value="Enolase_N"/>
    <property type="match status" value="1"/>
</dbReference>
<sequence length="430" mass="46420">MAKTTIKQVKARQIYDSRANPTVEVDVILECGVMGRGLVPSGASTGKHEAIELRDNNPQRLGGKSVLNAVKNVNELIGPRIVGLDAMDQSLIDNLLLEIDGTPNKAKMGANAILGVSMATAWAAANAQGIPLYRYLGGSNARILPVPMIQIIGGGMHANGSIDIQDYMVVPVGAGSFAEAIEMVVNVYHGTRQVFAGKGKPVSVADEGGFWPTFKHNTEGLDLLVAGIEKAGYRPGEDIAIALDVAASHFYEDGKYCFSLENRKMDQEEFADILVSWVDKYPIISIEDGMAEDDWEGWKILTKKMKSRIQLVGDDLFVTNIDRIQRGVENGIGNSVLIKLNQIGTLTETMQAIELTKNAGYLPVVSARSGETEDASIVHLAIATGAGQLKVGSVARSERGAKWNEGIRIEEQLGAMGIYPGKELFKRIIK</sequence>
<evidence type="ECO:0000259" key="9">
    <source>
        <dbReference type="SMART" id="SM01193"/>
    </source>
</evidence>
<proteinExistence type="inferred from homology"/>
<dbReference type="PIRSF" id="PIRSF001400">
    <property type="entry name" value="Enolase"/>
    <property type="match status" value="1"/>
</dbReference>
<dbReference type="InterPro" id="IPR020811">
    <property type="entry name" value="Enolase_N"/>
</dbReference>
<evidence type="ECO:0000256" key="1">
    <source>
        <dbReference type="ARBA" id="ARBA00001946"/>
    </source>
</evidence>
<dbReference type="InterPro" id="IPR020810">
    <property type="entry name" value="Enolase_C"/>
</dbReference>